<dbReference type="EMBL" id="CP092878">
    <property type="protein sequence ID" value="UYV78485.1"/>
    <property type="molecule type" value="Genomic_DNA"/>
</dbReference>
<sequence length="84" mass="9750">MKMIEMSNPYGELAESRNDALSDGDVSINREDIKIFFVFHYHDLCDGTRMVFQRMCSHVLEAHILSEISLAPSDTSLRFILERR</sequence>
<evidence type="ECO:0000313" key="1">
    <source>
        <dbReference type="EMBL" id="UYV78485.1"/>
    </source>
</evidence>
<keyword evidence="2" id="KW-1185">Reference proteome</keyword>
<reference evidence="1 2" key="1">
    <citation type="submission" date="2022-01" db="EMBL/GenBank/DDBJ databases">
        <title>A chromosomal length assembly of Cordylochernes scorpioides.</title>
        <authorList>
            <person name="Zeh D."/>
            <person name="Zeh J."/>
        </authorList>
    </citation>
    <scope>NUCLEOTIDE SEQUENCE [LARGE SCALE GENOMIC DNA]</scope>
    <source>
        <strain evidence="1">IN4F17</strain>
        <tissue evidence="1">Whole Body</tissue>
    </source>
</reference>
<dbReference type="Proteomes" id="UP001235939">
    <property type="component" value="Chromosome 16"/>
</dbReference>
<proteinExistence type="predicted"/>
<organism evidence="1 2">
    <name type="scientific">Cordylochernes scorpioides</name>
    <dbReference type="NCBI Taxonomy" id="51811"/>
    <lineage>
        <taxon>Eukaryota</taxon>
        <taxon>Metazoa</taxon>
        <taxon>Ecdysozoa</taxon>
        <taxon>Arthropoda</taxon>
        <taxon>Chelicerata</taxon>
        <taxon>Arachnida</taxon>
        <taxon>Pseudoscorpiones</taxon>
        <taxon>Cheliferoidea</taxon>
        <taxon>Chernetidae</taxon>
        <taxon>Cordylochernes</taxon>
    </lineage>
</organism>
<gene>
    <name evidence="1" type="ORF">LAZ67_16001697</name>
</gene>
<accession>A0ABY6LFL6</accession>
<evidence type="ECO:0000313" key="2">
    <source>
        <dbReference type="Proteomes" id="UP001235939"/>
    </source>
</evidence>
<name>A0ABY6LFL6_9ARAC</name>
<protein>
    <submittedName>
        <fullName evidence="1">Uncharacterized protein</fullName>
    </submittedName>
</protein>